<feature type="compositionally biased region" description="Basic and acidic residues" evidence="1">
    <location>
        <begin position="180"/>
        <end position="196"/>
    </location>
</feature>
<feature type="region of interest" description="Disordered" evidence="1">
    <location>
        <begin position="1"/>
        <end position="120"/>
    </location>
</feature>
<name>A0A375IG76_9BURK</name>
<accession>A0A375IG76</accession>
<feature type="compositionally biased region" description="Basic and acidic residues" evidence="1">
    <location>
        <begin position="338"/>
        <end position="347"/>
    </location>
</feature>
<feature type="region of interest" description="Disordered" evidence="1">
    <location>
        <begin position="337"/>
        <end position="369"/>
    </location>
</feature>
<dbReference type="EMBL" id="LT991976">
    <property type="protein sequence ID" value="SPK72382.1"/>
    <property type="molecule type" value="Genomic_DNA"/>
</dbReference>
<protein>
    <submittedName>
        <fullName evidence="2">Uncharacterized protein</fullName>
    </submittedName>
</protein>
<organism evidence="2 3">
    <name type="scientific">Cupriavidus taiwanensis</name>
    <dbReference type="NCBI Taxonomy" id="164546"/>
    <lineage>
        <taxon>Bacteria</taxon>
        <taxon>Pseudomonadati</taxon>
        <taxon>Pseudomonadota</taxon>
        <taxon>Betaproteobacteria</taxon>
        <taxon>Burkholderiales</taxon>
        <taxon>Burkholderiaceae</taxon>
        <taxon>Cupriavidus</taxon>
    </lineage>
</organism>
<feature type="compositionally biased region" description="Basic residues" evidence="1">
    <location>
        <begin position="47"/>
        <end position="61"/>
    </location>
</feature>
<feature type="compositionally biased region" description="Basic and acidic residues" evidence="1">
    <location>
        <begin position="85"/>
        <end position="94"/>
    </location>
</feature>
<feature type="region of interest" description="Disordered" evidence="1">
    <location>
        <begin position="164"/>
        <end position="196"/>
    </location>
</feature>
<dbReference type="AlphaFoldDB" id="A0A375IG76"/>
<feature type="compositionally biased region" description="Basic and acidic residues" evidence="1">
    <location>
        <begin position="354"/>
        <end position="369"/>
    </location>
</feature>
<evidence type="ECO:0000256" key="1">
    <source>
        <dbReference type="SAM" id="MobiDB-lite"/>
    </source>
</evidence>
<proteinExistence type="predicted"/>
<sequence>MRAAGDEPPYGPGKLADQEQAGNLLEHAADRRERGQALQHLEGSPGRVRRAQPAARRRRAGSRQVQGRDRADDGACRRRRQVHRPAGDEGSHDLCRRRHPRRHHAGRRGQDPQRGAGWRDHRRQCLAVLGRRLGGRGDECTRGRGQGPAAAGRVPRLCRGRLRAGRDGHRPRLRGAQAAEEGRPEGRGHRPVGAERSLRRAGAVLRRQAGHPDGPPQCQRRRDCGGASVWCVGCAPGRPCADRGQAPWGEVCGGDDVHWRRAGSCRSVRSSVTTDRLFAPLSRLRERGRGRGRELAVPTRVPSWPRWPSPHPSPASGRGSPPLVIQSKAFFKRYAVPRTEKNCERPTQRSAWRHHVDDPFPPRPELHSV</sequence>
<dbReference type="Proteomes" id="UP000255505">
    <property type="component" value="Chromosome I"/>
</dbReference>
<feature type="compositionally biased region" description="Basic residues" evidence="1">
    <location>
        <begin position="95"/>
        <end position="107"/>
    </location>
</feature>
<feature type="region of interest" description="Disordered" evidence="1">
    <location>
        <begin position="289"/>
        <end position="322"/>
    </location>
</feature>
<evidence type="ECO:0000313" key="3">
    <source>
        <dbReference type="Proteomes" id="UP000255505"/>
    </source>
</evidence>
<gene>
    <name evidence="2" type="ORF">CT19425_70082</name>
</gene>
<evidence type="ECO:0000313" key="2">
    <source>
        <dbReference type="EMBL" id="SPK72382.1"/>
    </source>
</evidence>
<reference evidence="2 3" key="1">
    <citation type="submission" date="2018-01" db="EMBL/GenBank/DDBJ databases">
        <authorList>
            <person name="Gaut B.S."/>
            <person name="Morton B.R."/>
            <person name="Clegg M.T."/>
            <person name="Duvall M.R."/>
        </authorList>
    </citation>
    <scope>NUCLEOTIDE SEQUENCE [LARGE SCALE GENOMIC DNA]</scope>
    <source>
        <strain evidence="2">Cupriavidus taiwanensis LMG 19425</strain>
    </source>
</reference>
<feature type="compositionally biased region" description="Basic and acidic residues" evidence="1">
    <location>
        <begin position="66"/>
        <end position="76"/>
    </location>
</feature>
<feature type="compositionally biased region" description="Low complexity" evidence="1">
    <location>
        <begin position="295"/>
        <end position="304"/>
    </location>
</feature>